<dbReference type="GO" id="GO:0005524">
    <property type="term" value="F:ATP binding"/>
    <property type="evidence" value="ECO:0007669"/>
    <property type="project" value="InterPro"/>
</dbReference>
<dbReference type="CDD" id="cd00180">
    <property type="entry name" value="PKc"/>
    <property type="match status" value="1"/>
</dbReference>
<dbReference type="Gene3D" id="1.10.510.10">
    <property type="entry name" value="Transferase(Phosphotransferase) domain 1"/>
    <property type="match status" value="1"/>
</dbReference>
<evidence type="ECO:0000256" key="1">
    <source>
        <dbReference type="PROSITE-ProRule" id="PRU00235"/>
    </source>
</evidence>
<evidence type="ECO:0000259" key="2">
    <source>
        <dbReference type="PROSITE" id="PS50011"/>
    </source>
</evidence>
<reference evidence="3 4" key="1">
    <citation type="journal article" date="2019" name="Sci. Rep.">
        <title>Nanopore sequencing improves the draft genome of the human pathogenic amoeba Naegleria fowleri.</title>
        <authorList>
            <person name="Liechti N."/>
            <person name="Schurch N."/>
            <person name="Bruggmann R."/>
            <person name="Wittwer M."/>
        </authorList>
    </citation>
    <scope>NUCLEOTIDE SEQUENCE [LARGE SCALE GENOMIC DNA]</scope>
    <source>
        <strain evidence="3 4">ATCC 30894</strain>
    </source>
</reference>
<dbReference type="SUPFAM" id="SSF56112">
    <property type="entry name" value="Protein kinase-like (PK-like)"/>
    <property type="match status" value="1"/>
</dbReference>
<dbReference type="SUPFAM" id="SSF50985">
    <property type="entry name" value="RCC1/BLIP-II"/>
    <property type="match status" value="1"/>
</dbReference>
<dbReference type="PROSITE" id="PS00108">
    <property type="entry name" value="PROTEIN_KINASE_ST"/>
    <property type="match status" value="1"/>
</dbReference>
<dbReference type="PROSITE" id="PS50012">
    <property type="entry name" value="RCC1_3"/>
    <property type="match status" value="2"/>
</dbReference>
<dbReference type="InterPro" id="IPR000719">
    <property type="entry name" value="Prot_kinase_dom"/>
</dbReference>
<dbReference type="Gene3D" id="2.130.10.30">
    <property type="entry name" value="Regulator of chromosome condensation 1/beta-lactamase-inhibitor protein II"/>
    <property type="match status" value="1"/>
</dbReference>
<dbReference type="VEuPathDB" id="AmoebaDB:NfTy_092570"/>
<comment type="caution">
    <text evidence="3">The sequence shown here is derived from an EMBL/GenBank/DDBJ whole genome shotgun (WGS) entry which is preliminary data.</text>
</comment>
<sequence length="833" mass="94872">MVSTQQPSVLHQNMLASFGELNRRLQLPHGDGIVGIECFHEEDASVFSHKEVYDTSTSSNENNNPHHEETKFQTVIAIHTVKNRIITLSKTIRHDERNDDESLWHVKMYEQMKEWSDREEKSIKAIFKRKLDKLDHLDENSSDTKQKKSGSRYLVKMVSPLTVKNVVTPTASKFGREVGPLFIIDKLLDDFLIWTSNHEEPSSRIPIFNETISTLFKGNIADFQFNGNLAVWLTTFGHVYYSFINFEQFLQPSTQQCEIYKAMYNNREFKARKIALGADHLLVIGTPDNALYSLGGNDYGQAGLSQSHEIVLSLTRVDGIKGKIKDVSVGKYFSIVLTDDHQIFTFGINENGQVALNPSSTSKSHIPTPITPKLFGDEKIVTITTGSAHTAVLTESGSIFTWGSNSHKQLLHNSTHSHIPSMIFSNVREKFKLSTTLQQVFACGNSLFLLLRDFKVDEDEPIMSTTNLPLVDLNIINATNSSPSKTLAHNDSATNIFQNYSETNKYIMDNFEFIEQVGSGSEGLIHKYKCKKTQEHVVIKHMKVSENEKGSFQAHIEQVRKLNHKHLVPYLEAFCDENEEKSEASYCHIVMPYYYQDLSDLIFYHSDMEHDSTTIIDVYEIAYQISEGIDYLHQLDLVHRDIKVENILIESCGGRHKFAKITDYGFMTNIHQVHSTHSVTTEGDRVVSSSSLNNNLVDSFNKKRSAMYIGSLPTVAPEIKTKSHLSRESLKATDSFSFGVLLYQLLTFQSKVTIDGVEQYISDALLHDERATHQEISKQLSLKAYPKLCIDLVLNLLQKDWTKRPTMRQVKNVLDFLTRGETWSFFQSCLRDF</sequence>
<accession>A0A6A5BH26</accession>
<feature type="domain" description="Protein kinase" evidence="2">
    <location>
        <begin position="511"/>
        <end position="817"/>
    </location>
</feature>
<dbReference type="Gene3D" id="3.30.200.20">
    <property type="entry name" value="Phosphorylase Kinase, domain 1"/>
    <property type="match status" value="1"/>
</dbReference>
<dbReference type="InterPro" id="IPR009091">
    <property type="entry name" value="RCC1/BLIP-II"/>
</dbReference>
<gene>
    <name evidence="3" type="ORF">FDP41_008542</name>
</gene>
<dbReference type="EMBL" id="VFQX01000061">
    <property type="protein sequence ID" value="KAF0973335.1"/>
    <property type="molecule type" value="Genomic_DNA"/>
</dbReference>
<dbReference type="Pfam" id="PF13540">
    <property type="entry name" value="RCC1_2"/>
    <property type="match status" value="2"/>
</dbReference>
<dbReference type="GO" id="GO:0004672">
    <property type="term" value="F:protein kinase activity"/>
    <property type="evidence" value="ECO:0007669"/>
    <property type="project" value="InterPro"/>
</dbReference>
<organism evidence="3 4">
    <name type="scientific">Naegleria fowleri</name>
    <name type="common">Brain eating amoeba</name>
    <dbReference type="NCBI Taxonomy" id="5763"/>
    <lineage>
        <taxon>Eukaryota</taxon>
        <taxon>Discoba</taxon>
        <taxon>Heterolobosea</taxon>
        <taxon>Tetramitia</taxon>
        <taxon>Eutetramitia</taxon>
        <taxon>Vahlkampfiidae</taxon>
        <taxon>Naegleria</taxon>
    </lineage>
</organism>
<evidence type="ECO:0000313" key="4">
    <source>
        <dbReference type="Proteomes" id="UP000444721"/>
    </source>
</evidence>
<dbReference type="InterPro" id="IPR008271">
    <property type="entry name" value="Ser/Thr_kinase_AS"/>
</dbReference>
<evidence type="ECO:0000313" key="3">
    <source>
        <dbReference type="EMBL" id="KAF0973335.1"/>
    </source>
</evidence>
<dbReference type="InterPro" id="IPR011009">
    <property type="entry name" value="Kinase-like_dom_sf"/>
</dbReference>
<dbReference type="OMA" id="YCHIVMP"/>
<protein>
    <recommendedName>
        <fullName evidence="2">Protein kinase domain-containing protein</fullName>
    </recommendedName>
</protein>
<dbReference type="OrthoDB" id="5370059at2759"/>
<proteinExistence type="predicted"/>
<dbReference type="RefSeq" id="XP_044558048.1">
    <property type="nucleotide sequence ID" value="XM_044712407.1"/>
</dbReference>
<dbReference type="InterPro" id="IPR000408">
    <property type="entry name" value="Reg_chr_condens"/>
</dbReference>
<dbReference type="AlphaFoldDB" id="A0A6A5BH26"/>
<keyword evidence="4" id="KW-1185">Reference proteome</keyword>
<dbReference type="GeneID" id="68115760"/>
<dbReference type="SMART" id="SM00220">
    <property type="entry name" value="S_TKc"/>
    <property type="match status" value="1"/>
</dbReference>
<dbReference type="Pfam" id="PF00069">
    <property type="entry name" value="Pkinase"/>
    <property type="match status" value="1"/>
</dbReference>
<dbReference type="Proteomes" id="UP000444721">
    <property type="component" value="Unassembled WGS sequence"/>
</dbReference>
<dbReference type="PANTHER" id="PTHR44167:SF24">
    <property type="entry name" value="SERINE_THREONINE-PROTEIN KINASE CHK2"/>
    <property type="match status" value="1"/>
</dbReference>
<dbReference type="VEuPathDB" id="AmoebaDB:FDP41_008542"/>
<dbReference type="PROSITE" id="PS50011">
    <property type="entry name" value="PROTEIN_KINASE_DOM"/>
    <property type="match status" value="1"/>
</dbReference>
<name>A0A6A5BH26_NAEFO</name>
<feature type="repeat" description="RCC1" evidence="1">
    <location>
        <begin position="341"/>
        <end position="396"/>
    </location>
</feature>
<dbReference type="PANTHER" id="PTHR44167">
    <property type="entry name" value="OVARIAN-SPECIFIC SERINE/THREONINE-PROTEIN KINASE LOK-RELATED"/>
    <property type="match status" value="1"/>
</dbReference>
<feature type="repeat" description="RCC1" evidence="1">
    <location>
        <begin position="289"/>
        <end position="340"/>
    </location>
</feature>
<dbReference type="VEuPathDB" id="AmoebaDB:NF0073170"/>